<keyword evidence="2" id="KW-1185">Reference proteome</keyword>
<dbReference type="EMBL" id="JACYXJ010000006">
    <property type="protein sequence ID" value="MBD8878180.1"/>
    <property type="molecule type" value="Genomic_DNA"/>
</dbReference>
<dbReference type="Proteomes" id="UP000615687">
    <property type="component" value="Unassembled WGS sequence"/>
</dbReference>
<reference evidence="1 2" key="1">
    <citation type="submission" date="2020-09" db="EMBL/GenBank/DDBJ databases">
        <title>The genome sequence of type strain Labrenzia polysiphoniae KACC 19711.</title>
        <authorList>
            <person name="Liu Y."/>
        </authorList>
    </citation>
    <scope>NUCLEOTIDE SEQUENCE [LARGE SCALE GENOMIC DNA]</scope>
    <source>
        <strain evidence="1 2">KACC 19711</strain>
    </source>
</reference>
<evidence type="ECO:0000313" key="1">
    <source>
        <dbReference type="EMBL" id="MBD8878180.1"/>
    </source>
</evidence>
<organism evidence="1 2">
    <name type="scientific">Roseibium polysiphoniae</name>
    <dbReference type="NCBI Taxonomy" id="2571221"/>
    <lineage>
        <taxon>Bacteria</taxon>
        <taxon>Pseudomonadati</taxon>
        <taxon>Pseudomonadota</taxon>
        <taxon>Alphaproteobacteria</taxon>
        <taxon>Hyphomicrobiales</taxon>
        <taxon>Stappiaceae</taxon>
        <taxon>Roseibium</taxon>
    </lineage>
</organism>
<comment type="caution">
    <text evidence="1">The sequence shown here is derived from an EMBL/GenBank/DDBJ whole genome shotgun (WGS) entry which is preliminary data.</text>
</comment>
<sequence>MTPSKRYICQTYRHVERGKGVAKQLVLVQASAIECKSSAEAERRAQRMFDGGSYAGADAFMIEVDVELGDYSDPTFIVRLGDVPPLDL</sequence>
<name>A0ABR9CGF1_9HYPH</name>
<protein>
    <submittedName>
        <fullName evidence="1">Uncharacterized protein</fullName>
    </submittedName>
</protein>
<proteinExistence type="predicted"/>
<gene>
    <name evidence="1" type="ORF">IG617_17945</name>
</gene>
<dbReference type="RefSeq" id="WP_192110590.1">
    <property type="nucleotide sequence ID" value="NZ_JACYXJ010000006.1"/>
</dbReference>
<accession>A0ABR9CGF1</accession>
<evidence type="ECO:0000313" key="2">
    <source>
        <dbReference type="Proteomes" id="UP000615687"/>
    </source>
</evidence>